<dbReference type="Gene3D" id="3.30.420.110">
    <property type="entry name" value="MutS, connector domain"/>
    <property type="match status" value="1"/>
</dbReference>
<dbReference type="InterPro" id="IPR007861">
    <property type="entry name" value="DNA_mismatch_repair_MutS_clamp"/>
</dbReference>
<dbReference type="InterPro" id="IPR011184">
    <property type="entry name" value="DNA_mismatch_repair_Msh2"/>
</dbReference>
<name>A0A0N5C6Z6_STREA</name>
<evidence type="ECO:0000256" key="2">
    <source>
        <dbReference type="ARBA" id="ARBA00022741"/>
    </source>
</evidence>
<dbReference type="PIRSF" id="PIRSF005813">
    <property type="entry name" value="MSH2"/>
    <property type="match status" value="1"/>
</dbReference>
<evidence type="ECO:0000313" key="9">
    <source>
        <dbReference type="Proteomes" id="UP000046392"/>
    </source>
</evidence>
<sequence>MDAGDGNLNETVKRILKEKPPNTAYIFENKGHFYLYGDDAILVSEEIFENDNLMDYIKTAESEEAVARYPFIASEYESVVWNLLVRLQHSVKHFTIKEGSEWSLLYEGTPSAPNDFELIAGGAGQLTPLCSTVFVKFINSVHSNGSIEVAYCNTKNYTISTFELQFGVNFQHLGHIITILDVKEVLAIKENLEAGENILEKFESFLHRVQVPIRFVREEEIQKIKEAKDVITRMASNSQEINQLSDSSIINLYVLLENMKIIKDFSNQTGLLCYQKYSFNDFVVLDPAAVEALELFSTIPKSYYADNSEGTVFKLLNYCRTSSGSRLLEEWLRRPLVRVNMINERQDIVEALRNEPSVKNFLHESFLPRVPDCISISRRLIIKKGTLRDCVEIFQLAEDLYKLSTHFEQLVSMSPNCEKSIHSVLLKPLEDVKQSLHNFVDFITKVIDVNTLTSGNYKVVPDFDKSLSEINDLLKKLESEANKEFESVRRGIDDPSLNIECGENGFTMTINLSGTDLVNKPKYKYTVLRNTEERGVVFVTDLLKEINKEYVKYLKDYKERELSYVEEVLKMAYENTPTINSMLDFVAQLDVFVSFAVFATSTTRKFVRPQILDHTNIEEERVLTITKLRHPVVEASPNVDFIPNDIKLSSNEGVGPRFVLITGANMGGKSTFSRSVALCVLLGQIGCPVPCDEARYTAVDGIFTRIGDRDYPEVGIPTFMNEMLDCANIIYGATPNSLVVVDTIGHGVSTFEGTGLAYAIAEEIIERKCFTLYTTYYTELKELKDKFPHIVQCLRSDYGYTEDGELISSFKMIPGVAEKSSGIELARRLGLPEDFLQMASKYYEEFSKLGQD</sequence>
<proteinExistence type="inferred from homology"/>
<dbReference type="InterPro" id="IPR007696">
    <property type="entry name" value="DNA_mismatch_repair_MutS_core"/>
</dbReference>
<keyword evidence="6" id="KW-0234">DNA repair</keyword>
<feature type="domain" description="DNA mismatch repair proteins mutS family" evidence="8">
    <location>
        <begin position="656"/>
        <end position="844"/>
    </location>
</feature>
<evidence type="ECO:0000256" key="4">
    <source>
        <dbReference type="ARBA" id="ARBA00022840"/>
    </source>
</evidence>
<organism evidence="9 10">
    <name type="scientific">Strongyloides papillosus</name>
    <name type="common">Intestinal threadworm</name>
    <dbReference type="NCBI Taxonomy" id="174720"/>
    <lineage>
        <taxon>Eukaryota</taxon>
        <taxon>Metazoa</taxon>
        <taxon>Ecdysozoa</taxon>
        <taxon>Nematoda</taxon>
        <taxon>Chromadorea</taxon>
        <taxon>Rhabditida</taxon>
        <taxon>Tylenchina</taxon>
        <taxon>Panagrolaimomorpha</taxon>
        <taxon>Strongyloidoidea</taxon>
        <taxon>Strongyloididae</taxon>
        <taxon>Strongyloides</taxon>
    </lineage>
</organism>
<reference evidence="10" key="1">
    <citation type="submission" date="2017-02" db="UniProtKB">
        <authorList>
            <consortium name="WormBaseParasite"/>
        </authorList>
    </citation>
    <scope>IDENTIFICATION</scope>
</reference>
<dbReference type="STRING" id="174720.A0A0N5C6Z6"/>
<comment type="similarity">
    <text evidence="1">Belongs to the DNA mismatch repair MutS family.</text>
</comment>
<keyword evidence="2" id="KW-0547">Nucleotide-binding</keyword>
<dbReference type="InterPro" id="IPR036678">
    <property type="entry name" value="MutS_con_dom_sf"/>
</dbReference>
<dbReference type="InterPro" id="IPR000432">
    <property type="entry name" value="DNA_mismatch_repair_MutS_C"/>
</dbReference>
<dbReference type="GO" id="GO:0030983">
    <property type="term" value="F:mismatched DNA binding"/>
    <property type="evidence" value="ECO:0007669"/>
    <property type="project" value="InterPro"/>
</dbReference>
<evidence type="ECO:0000313" key="10">
    <source>
        <dbReference type="WBParaSite" id="SPAL_0001371100.1"/>
    </source>
</evidence>
<keyword evidence="5" id="KW-0238">DNA-binding</keyword>
<dbReference type="Pfam" id="PF05190">
    <property type="entry name" value="MutS_IV"/>
    <property type="match status" value="1"/>
</dbReference>
<keyword evidence="4" id="KW-0067">ATP-binding</keyword>
<evidence type="ECO:0000256" key="1">
    <source>
        <dbReference type="ARBA" id="ARBA00006271"/>
    </source>
</evidence>
<dbReference type="Proteomes" id="UP000046392">
    <property type="component" value="Unplaced"/>
</dbReference>
<evidence type="ECO:0000256" key="6">
    <source>
        <dbReference type="ARBA" id="ARBA00023204"/>
    </source>
</evidence>
<dbReference type="PANTHER" id="PTHR11361">
    <property type="entry name" value="DNA MISMATCH REPAIR PROTEIN MUTS FAMILY MEMBER"/>
    <property type="match status" value="1"/>
</dbReference>
<dbReference type="GO" id="GO:0140664">
    <property type="term" value="F:ATP-dependent DNA damage sensor activity"/>
    <property type="evidence" value="ECO:0007669"/>
    <property type="project" value="InterPro"/>
</dbReference>
<evidence type="ECO:0000256" key="5">
    <source>
        <dbReference type="ARBA" id="ARBA00023125"/>
    </source>
</evidence>
<dbReference type="SMART" id="SM00533">
    <property type="entry name" value="MUTSd"/>
    <property type="match status" value="1"/>
</dbReference>
<dbReference type="WBParaSite" id="SPAL_0001371100.1">
    <property type="protein sequence ID" value="SPAL_0001371100.1"/>
    <property type="gene ID" value="SPAL_0001371100"/>
</dbReference>
<dbReference type="Pfam" id="PF05192">
    <property type="entry name" value="MutS_III"/>
    <property type="match status" value="1"/>
</dbReference>
<dbReference type="GO" id="GO:0005524">
    <property type="term" value="F:ATP binding"/>
    <property type="evidence" value="ECO:0007669"/>
    <property type="project" value="UniProtKB-KW"/>
</dbReference>
<dbReference type="Gene3D" id="1.10.1420.10">
    <property type="match status" value="2"/>
</dbReference>
<dbReference type="SUPFAM" id="SSF52540">
    <property type="entry name" value="P-loop containing nucleoside triphosphate hydrolases"/>
    <property type="match status" value="1"/>
</dbReference>
<dbReference type="GO" id="GO:0006312">
    <property type="term" value="P:mitotic recombination"/>
    <property type="evidence" value="ECO:0007669"/>
    <property type="project" value="TreeGrafter"/>
</dbReference>
<evidence type="ECO:0000259" key="7">
    <source>
        <dbReference type="SMART" id="SM00533"/>
    </source>
</evidence>
<dbReference type="GO" id="GO:0032301">
    <property type="term" value="C:MutSalpha complex"/>
    <property type="evidence" value="ECO:0007669"/>
    <property type="project" value="TreeGrafter"/>
</dbReference>
<dbReference type="Gene3D" id="3.40.1170.10">
    <property type="entry name" value="DNA repair protein MutS, domain I"/>
    <property type="match status" value="1"/>
</dbReference>
<dbReference type="InterPro" id="IPR045076">
    <property type="entry name" value="MutS"/>
</dbReference>
<evidence type="ECO:0000256" key="3">
    <source>
        <dbReference type="ARBA" id="ARBA00022763"/>
    </source>
</evidence>
<dbReference type="Pfam" id="PF00488">
    <property type="entry name" value="MutS_V"/>
    <property type="match status" value="1"/>
</dbReference>
<dbReference type="AlphaFoldDB" id="A0A0N5C6Z6"/>
<dbReference type="PANTHER" id="PTHR11361:SF35">
    <property type="entry name" value="DNA MISMATCH REPAIR PROTEIN MSH2"/>
    <property type="match status" value="1"/>
</dbReference>
<dbReference type="InterPro" id="IPR036187">
    <property type="entry name" value="DNA_mismatch_repair_MutS_sf"/>
</dbReference>
<keyword evidence="9" id="KW-1185">Reference proteome</keyword>
<protein>
    <submittedName>
        <fullName evidence="10">DNA_MISMATCH_REPAIR_2 domain-containing protein</fullName>
    </submittedName>
</protein>
<dbReference type="SMART" id="SM00534">
    <property type="entry name" value="MUTSac"/>
    <property type="match status" value="1"/>
</dbReference>
<keyword evidence="3" id="KW-0227">DNA damage</keyword>
<dbReference type="Gene3D" id="3.40.50.300">
    <property type="entry name" value="P-loop containing nucleotide triphosphate hydrolases"/>
    <property type="match status" value="1"/>
</dbReference>
<feature type="domain" description="DNA mismatch repair protein MutS core" evidence="7">
    <location>
        <begin position="307"/>
        <end position="636"/>
    </location>
</feature>
<accession>A0A0N5C6Z6</accession>
<dbReference type="InterPro" id="IPR027417">
    <property type="entry name" value="P-loop_NTPase"/>
</dbReference>
<dbReference type="GO" id="GO:0006298">
    <property type="term" value="P:mismatch repair"/>
    <property type="evidence" value="ECO:0007669"/>
    <property type="project" value="InterPro"/>
</dbReference>
<dbReference type="InterPro" id="IPR016151">
    <property type="entry name" value="DNA_mismatch_repair_MutS_N"/>
</dbReference>
<evidence type="ECO:0000259" key="8">
    <source>
        <dbReference type="SMART" id="SM00534"/>
    </source>
</evidence>
<dbReference type="SUPFAM" id="SSF48334">
    <property type="entry name" value="DNA repair protein MutS, domain III"/>
    <property type="match status" value="1"/>
</dbReference>